<keyword evidence="5" id="KW-0411">Iron-sulfur</keyword>
<dbReference type="Gene3D" id="3.40.109.10">
    <property type="entry name" value="NADH Oxidase"/>
    <property type="match status" value="1"/>
</dbReference>
<dbReference type="GO" id="GO:0046872">
    <property type="term" value="F:metal ion binding"/>
    <property type="evidence" value="ECO:0007669"/>
    <property type="project" value="UniProtKB-KW"/>
</dbReference>
<gene>
    <name evidence="7" type="ORF">SAMN05661086_00031</name>
</gene>
<keyword evidence="8" id="KW-1185">Reference proteome</keyword>
<evidence type="ECO:0000256" key="2">
    <source>
        <dbReference type="ARBA" id="ARBA00022723"/>
    </source>
</evidence>
<dbReference type="InterPro" id="IPR000415">
    <property type="entry name" value="Nitroreductase-like"/>
</dbReference>
<proteinExistence type="inferred from homology"/>
<keyword evidence="2" id="KW-0479">Metal-binding</keyword>
<accession>A0A1I6HJI5</accession>
<organism evidence="7 8">
    <name type="scientific">Anaeromicropila populeti</name>
    <dbReference type="NCBI Taxonomy" id="37658"/>
    <lineage>
        <taxon>Bacteria</taxon>
        <taxon>Bacillati</taxon>
        <taxon>Bacillota</taxon>
        <taxon>Clostridia</taxon>
        <taxon>Lachnospirales</taxon>
        <taxon>Lachnospiraceae</taxon>
        <taxon>Anaeromicropila</taxon>
    </lineage>
</organism>
<protein>
    <submittedName>
        <fullName evidence="7">Nitroreductase</fullName>
    </submittedName>
</protein>
<dbReference type="InterPro" id="IPR017896">
    <property type="entry name" value="4Fe4S_Fe-S-bd"/>
</dbReference>
<dbReference type="PANTHER" id="PTHR43673:SF10">
    <property type="entry name" value="NADH DEHYDROGENASE_NAD(P)H NITROREDUCTASE XCC3605-RELATED"/>
    <property type="match status" value="1"/>
</dbReference>
<dbReference type="PANTHER" id="PTHR43673">
    <property type="entry name" value="NAD(P)H NITROREDUCTASE YDGI-RELATED"/>
    <property type="match status" value="1"/>
</dbReference>
<dbReference type="Pfam" id="PF14697">
    <property type="entry name" value="Fer4_21"/>
    <property type="match status" value="1"/>
</dbReference>
<feature type="domain" description="4Fe-4S ferredoxin-type" evidence="6">
    <location>
        <begin position="1"/>
        <end position="29"/>
    </location>
</feature>
<evidence type="ECO:0000259" key="6">
    <source>
        <dbReference type="PROSITE" id="PS51379"/>
    </source>
</evidence>
<dbReference type="Proteomes" id="UP000199659">
    <property type="component" value="Unassembled WGS sequence"/>
</dbReference>
<dbReference type="Pfam" id="PF00881">
    <property type="entry name" value="Nitroreductase"/>
    <property type="match status" value="1"/>
</dbReference>
<dbReference type="PROSITE" id="PS00198">
    <property type="entry name" value="4FE4S_FER_1"/>
    <property type="match status" value="1"/>
</dbReference>
<keyword evidence="4" id="KW-0408">Iron</keyword>
<dbReference type="GO" id="GO:0051536">
    <property type="term" value="F:iron-sulfur cluster binding"/>
    <property type="evidence" value="ECO:0007669"/>
    <property type="project" value="UniProtKB-KW"/>
</dbReference>
<dbReference type="AlphaFoldDB" id="A0A1I6HJI5"/>
<evidence type="ECO:0000256" key="3">
    <source>
        <dbReference type="ARBA" id="ARBA00023002"/>
    </source>
</evidence>
<dbReference type="SUPFAM" id="SSF55469">
    <property type="entry name" value="FMN-dependent nitroreductase-like"/>
    <property type="match status" value="1"/>
</dbReference>
<evidence type="ECO:0000313" key="8">
    <source>
        <dbReference type="Proteomes" id="UP000199659"/>
    </source>
</evidence>
<evidence type="ECO:0000313" key="7">
    <source>
        <dbReference type="EMBL" id="SFR54467.1"/>
    </source>
</evidence>
<keyword evidence="3" id="KW-0560">Oxidoreductase</keyword>
<dbReference type="InterPro" id="IPR017900">
    <property type="entry name" value="4Fe4S_Fe_S_CS"/>
</dbReference>
<dbReference type="OrthoDB" id="368873at2"/>
<evidence type="ECO:0000256" key="1">
    <source>
        <dbReference type="ARBA" id="ARBA00007118"/>
    </source>
</evidence>
<feature type="domain" description="4Fe-4S ferredoxin-type" evidence="6">
    <location>
        <begin position="30"/>
        <end position="59"/>
    </location>
</feature>
<name>A0A1I6HJI5_9FIRM</name>
<evidence type="ECO:0000256" key="4">
    <source>
        <dbReference type="ARBA" id="ARBA00023004"/>
    </source>
</evidence>
<dbReference type="STRING" id="37658.SAMN05661086_00031"/>
<dbReference type="SUPFAM" id="SSF54862">
    <property type="entry name" value="4Fe-4S ferredoxins"/>
    <property type="match status" value="1"/>
</dbReference>
<dbReference type="InterPro" id="IPR029479">
    <property type="entry name" value="Nitroreductase"/>
</dbReference>
<dbReference type="GO" id="GO:0016491">
    <property type="term" value="F:oxidoreductase activity"/>
    <property type="evidence" value="ECO:0007669"/>
    <property type="project" value="UniProtKB-KW"/>
</dbReference>
<dbReference type="Gene3D" id="3.30.70.20">
    <property type="match status" value="1"/>
</dbReference>
<reference evidence="7 8" key="1">
    <citation type="submission" date="2016-10" db="EMBL/GenBank/DDBJ databases">
        <authorList>
            <person name="de Groot N.N."/>
        </authorList>
    </citation>
    <scope>NUCLEOTIDE SEQUENCE [LARGE SCALE GENOMIC DNA]</scope>
    <source>
        <strain evidence="7 8">743A</strain>
    </source>
</reference>
<dbReference type="RefSeq" id="WP_092558673.1">
    <property type="nucleotide sequence ID" value="NZ_FOYZ01000001.1"/>
</dbReference>
<dbReference type="PROSITE" id="PS51379">
    <property type="entry name" value="4FE4S_FER_2"/>
    <property type="match status" value="2"/>
</dbReference>
<comment type="similarity">
    <text evidence="1">Belongs to the nitroreductase family.</text>
</comment>
<dbReference type="EMBL" id="FOYZ01000001">
    <property type="protein sequence ID" value="SFR54467.1"/>
    <property type="molecule type" value="Genomic_DNA"/>
</dbReference>
<sequence length="274" mass="30520">MFYVNEEKCIGCGVCVSDCPLQLITIAENKKASIINETCMKCGHCLAVCPSEAISTDDYDMNEVKTYHEEDFSISPEHLLDFIKSRRSVRHFKNQPVEKEKLEKIIEAGRFTASGTNSQDVSYTVITDKLAEIKDMAYAGLLQKSDYIYATTTEDNDGARRYADMLSKFYQAYKNDPEHNDPLFNHAPAAIIVTASNPVNAALASSNMELMIHACGLGGFFNGFFVFATEGNPALLNTLNIPTGKFIITCLMVGYKDVDYLRTVPRKAADITWL</sequence>
<evidence type="ECO:0000256" key="5">
    <source>
        <dbReference type="ARBA" id="ARBA00023014"/>
    </source>
</evidence>